<dbReference type="AlphaFoldDB" id="A0A4R1KVM6"/>
<proteinExistence type="predicted"/>
<evidence type="ECO:0000313" key="1">
    <source>
        <dbReference type="EMBL" id="TCK69218.1"/>
    </source>
</evidence>
<evidence type="ECO:0000313" key="2">
    <source>
        <dbReference type="Proteomes" id="UP000295714"/>
    </source>
</evidence>
<reference evidence="1 2" key="1">
    <citation type="journal article" date="2015" name="Stand. Genomic Sci.">
        <title>Genomic Encyclopedia of Bacterial and Archaeal Type Strains, Phase III: the genomes of soil and plant-associated and newly described type strains.</title>
        <authorList>
            <person name="Whitman W.B."/>
            <person name="Woyke T."/>
            <person name="Klenk H.P."/>
            <person name="Zhou Y."/>
            <person name="Lilburn T.G."/>
            <person name="Beck B.J."/>
            <person name="De Vos P."/>
            <person name="Vandamme P."/>
            <person name="Eisen J.A."/>
            <person name="Garrity G."/>
            <person name="Hugenholtz P."/>
            <person name="Kyrpides N.C."/>
        </authorList>
    </citation>
    <scope>NUCLEOTIDE SEQUENCE [LARGE SCALE GENOMIC DNA]</scope>
    <source>
        <strain evidence="1 2">CECT 8445</strain>
    </source>
</reference>
<dbReference type="RefSeq" id="WP_132703658.1">
    <property type="nucleotide sequence ID" value="NZ_SMGI01000001.1"/>
</dbReference>
<protein>
    <recommendedName>
        <fullName evidence="3">DNA topoisomerase IV</fullName>
    </recommendedName>
</protein>
<comment type="caution">
    <text evidence="1">The sequence shown here is derived from an EMBL/GenBank/DDBJ whole genome shotgun (WGS) entry which is preliminary data.</text>
</comment>
<evidence type="ECO:0008006" key="3">
    <source>
        <dbReference type="Google" id="ProtNLM"/>
    </source>
</evidence>
<organism evidence="1 2">
    <name type="scientific">Winogradskyella wandonensis</name>
    <dbReference type="NCBI Taxonomy" id="1442586"/>
    <lineage>
        <taxon>Bacteria</taxon>
        <taxon>Pseudomonadati</taxon>
        <taxon>Bacteroidota</taxon>
        <taxon>Flavobacteriia</taxon>
        <taxon>Flavobacteriales</taxon>
        <taxon>Flavobacteriaceae</taxon>
        <taxon>Winogradskyella</taxon>
    </lineage>
</organism>
<accession>A0A4R1KVM6</accession>
<dbReference type="PROSITE" id="PS51257">
    <property type="entry name" value="PROKAR_LIPOPROTEIN"/>
    <property type="match status" value="1"/>
</dbReference>
<dbReference type="OrthoDB" id="1202013at2"/>
<dbReference type="EMBL" id="SMGI01000001">
    <property type="protein sequence ID" value="TCK69218.1"/>
    <property type="molecule type" value="Genomic_DNA"/>
</dbReference>
<name>A0A4R1KVM6_9FLAO</name>
<sequence>MRRCFIFLICITFFSCYNVERNCLDYKTGTFKFSYTVNGEEKTGHFIRDENYSIDYFDGKIDSSSVRWINDCEFILKKINPQNTSEDDAIHMKILSTTDSSYTFEYKLAIKKSNRPLRVERGVAFRDSSFKIYNTKN</sequence>
<gene>
    <name evidence="1" type="ORF">DFQ05_0738</name>
</gene>
<dbReference type="Proteomes" id="UP000295714">
    <property type="component" value="Unassembled WGS sequence"/>
</dbReference>
<keyword evidence="2" id="KW-1185">Reference proteome</keyword>